<organism evidence="1 2">
    <name type="scientific">Heyndrickxia sporothermodurans</name>
    <dbReference type="NCBI Taxonomy" id="46224"/>
    <lineage>
        <taxon>Bacteria</taxon>
        <taxon>Bacillati</taxon>
        <taxon>Bacillota</taxon>
        <taxon>Bacilli</taxon>
        <taxon>Bacillales</taxon>
        <taxon>Bacillaceae</taxon>
        <taxon>Heyndrickxia</taxon>
    </lineage>
</organism>
<name>A0AB37HB10_9BACI</name>
<dbReference type="EMBL" id="CP066701">
    <property type="protein sequence ID" value="QQX23557.1"/>
    <property type="molecule type" value="Genomic_DNA"/>
</dbReference>
<proteinExistence type="predicted"/>
<evidence type="ECO:0000313" key="2">
    <source>
        <dbReference type="Proteomes" id="UP000595512"/>
    </source>
</evidence>
<reference evidence="1 2" key="1">
    <citation type="submission" date="2020-12" db="EMBL/GenBank/DDBJ databases">
        <title>Taxonomic evaluation of the Bacillus sporothermodurans group of bacteria based on whole genome sequences.</title>
        <authorList>
            <person name="Fiedler G."/>
            <person name="Herbstmann A.-D."/>
            <person name="Doll E."/>
            <person name="Wenning M."/>
            <person name="Brinks E."/>
            <person name="Kabisch J."/>
            <person name="Breitenwieser F."/>
            <person name="Lappann M."/>
            <person name="Boehnlein C."/>
            <person name="Franz C."/>
        </authorList>
    </citation>
    <scope>NUCLEOTIDE SEQUENCE [LARGE SCALE GENOMIC DNA]</scope>
    <source>
        <strain evidence="1 2">DSM 10599</strain>
    </source>
</reference>
<dbReference type="RefSeq" id="WP_107921058.1">
    <property type="nucleotide sequence ID" value="NZ_CP066701.1"/>
</dbReference>
<dbReference type="Proteomes" id="UP000595512">
    <property type="component" value="Chromosome"/>
</dbReference>
<protein>
    <submittedName>
        <fullName evidence="1">Uncharacterized protein</fullName>
    </submittedName>
</protein>
<accession>A0AB37HB10</accession>
<dbReference type="AlphaFoldDB" id="A0AB37HB10"/>
<evidence type="ECO:0000313" key="1">
    <source>
        <dbReference type="EMBL" id="QQX23557.1"/>
    </source>
</evidence>
<dbReference type="KEGG" id="hspo:JGZ69_11430"/>
<gene>
    <name evidence="1" type="ORF">JGZ69_11430</name>
</gene>
<sequence length="205" mass="24120">MNIPIAKINQLTYLEVIDKIIELNKHARDFWSDALGWAPIEASNLLSKSRLDWQVSLSYSMKKWNECSCPEAESGDLILAWANLGTLVEGTIKLFLSVYLNDYLDDSTNYKDRKGDILQPDEISFDKLRQYFRNKIWKNSVSASEFDDWVLLMQQRRNAIHAFKSREIDTFDDFKSHTKKYLAFLMYHLDRLPYPDDQYGPDLYL</sequence>